<accession>A0A8S0W7Y8</accession>
<feature type="chain" id="PRO_5035774520" description="Protein kinase domain-containing protein" evidence="1">
    <location>
        <begin position="18"/>
        <end position="145"/>
    </location>
</feature>
<dbReference type="EMBL" id="CACVBS010000030">
    <property type="protein sequence ID" value="CAA7260736.1"/>
    <property type="molecule type" value="Genomic_DNA"/>
</dbReference>
<feature type="domain" description="Protein kinase" evidence="2">
    <location>
        <begin position="1"/>
        <end position="145"/>
    </location>
</feature>
<dbReference type="SUPFAM" id="SSF56112">
    <property type="entry name" value="Protein kinase-like (PK-like)"/>
    <property type="match status" value="1"/>
</dbReference>
<dbReference type="Gene3D" id="1.10.510.10">
    <property type="entry name" value="Transferase(Phosphotransferase) domain 1"/>
    <property type="match status" value="1"/>
</dbReference>
<evidence type="ECO:0000256" key="1">
    <source>
        <dbReference type="SAM" id="SignalP"/>
    </source>
</evidence>
<dbReference type="InterPro" id="IPR000719">
    <property type="entry name" value="Prot_kinase_dom"/>
</dbReference>
<dbReference type="OrthoDB" id="3271139at2759"/>
<name>A0A8S0W7Y8_CYCAE</name>
<evidence type="ECO:0000313" key="4">
    <source>
        <dbReference type="Proteomes" id="UP000467700"/>
    </source>
</evidence>
<dbReference type="GO" id="GO:0004672">
    <property type="term" value="F:protein kinase activity"/>
    <property type="evidence" value="ECO:0007669"/>
    <property type="project" value="InterPro"/>
</dbReference>
<dbReference type="PROSITE" id="PS50011">
    <property type="entry name" value="PROTEIN_KINASE_DOM"/>
    <property type="match status" value="1"/>
</dbReference>
<feature type="signal peptide" evidence="1">
    <location>
        <begin position="1"/>
        <end position="17"/>
    </location>
</feature>
<dbReference type="GO" id="GO:0005524">
    <property type="term" value="F:ATP binding"/>
    <property type="evidence" value="ECO:0007669"/>
    <property type="project" value="InterPro"/>
</dbReference>
<reference evidence="3 4" key="1">
    <citation type="submission" date="2020-01" db="EMBL/GenBank/DDBJ databases">
        <authorList>
            <person name="Gupta K D."/>
        </authorList>
    </citation>
    <scope>NUCLEOTIDE SEQUENCE [LARGE SCALE GENOMIC DNA]</scope>
</reference>
<protein>
    <recommendedName>
        <fullName evidence="2">Protein kinase domain-containing protein</fullName>
    </recommendedName>
</protein>
<dbReference type="Pfam" id="PF17667">
    <property type="entry name" value="Pkinase_fungal"/>
    <property type="match status" value="1"/>
</dbReference>
<comment type="caution">
    <text evidence="3">The sequence shown here is derived from an EMBL/GenBank/DDBJ whole genome shotgun (WGS) entry which is preliminary data.</text>
</comment>
<organism evidence="3 4">
    <name type="scientific">Cyclocybe aegerita</name>
    <name type="common">Black poplar mushroom</name>
    <name type="synonym">Agrocybe aegerita</name>
    <dbReference type="NCBI Taxonomy" id="1973307"/>
    <lineage>
        <taxon>Eukaryota</taxon>
        <taxon>Fungi</taxon>
        <taxon>Dikarya</taxon>
        <taxon>Basidiomycota</taxon>
        <taxon>Agaricomycotina</taxon>
        <taxon>Agaricomycetes</taxon>
        <taxon>Agaricomycetidae</taxon>
        <taxon>Agaricales</taxon>
        <taxon>Agaricineae</taxon>
        <taxon>Bolbitiaceae</taxon>
        <taxon>Cyclocybe</taxon>
    </lineage>
</organism>
<dbReference type="InterPro" id="IPR040976">
    <property type="entry name" value="Pkinase_fungal"/>
</dbReference>
<gene>
    <name evidence="3" type="ORF">AAE3_LOCUS2979</name>
</gene>
<evidence type="ECO:0000259" key="2">
    <source>
        <dbReference type="PROSITE" id="PS50011"/>
    </source>
</evidence>
<keyword evidence="4" id="KW-1185">Reference proteome</keyword>
<dbReference type="InterPro" id="IPR011009">
    <property type="entry name" value="Kinase-like_dom_sf"/>
</dbReference>
<proteinExistence type="predicted"/>
<evidence type="ECO:0000313" key="3">
    <source>
        <dbReference type="EMBL" id="CAA7260736.1"/>
    </source>
</evidence>
<dbReference type="AlphaFoldDB" id="A0A8S0W7Y8"/>
<sequence>MMNLFLQASTALQLLYCAGWVHRDISSGNLLWFDSGDGNLQLVLGDLEYAKRFRAGIGSPGPKTGTSYFMPYEVPPIFVRYSFQHDLESLWWVQLWCVIERINEMSLQYVNKIFQTTYRPSTDRRDAFLAPGVLATNLKTSFPPI</sequence>
<dbReference type="Proteomes" id="UP000467700">
    <property type="component" value="Unassembled WGS sequence"/>
</dbReference>
<keyword evidence="1" id="KW-0732">Signal</keyword>